<gene>
    <name evidence="1" type="ORF">HUK65_06300</name>
</gene>
<dbReference type="Proteomes" id="UP000529417">
    <property type="component" value="Unassembled WGS sequence"/>
</dbReference>
<name>A0A7Z0HYH6_9RHOB</name>
<evidence type="ECO:0000313" key="1">
    <source>
        <dbReference type="EMBL" id="NYS24598.1"/>
    </source>
</evidence>
<sequence length="179" mass="20072">MKRAEIAYIADIRPKRMDLLRERGQIPFEPPERDAFTLDHAFRLRLMLDLIGGEDDGLGGLAPSDAAPLVVEVMGRFPRHPLHQIEPFDWWAGVAILEAMQGDETRRWAVTYAGELAQFPAWLDEARTFEAGGPDRAVAMRGQHRVVRVFLVNATRAANVVRDRAEEIGIDPFAAEASQ</sequence>
<dbReference type="RefSeq" id="WP_179905303.1">
    <property type="nucleotide sequence ID" value="NZ_JACBXS010000009.1"/>
</dbReference>
<protein>
    <submittedName>
        <fullName evidence="1">Uncharacterized protein</fullName>
    </submittedName>
</protein>
<dbReference type="AlphaFoldDB" id="A0A7Z0HYH6"/>
<comment type="caution">
    <text evidence="1">The sequence shown here is derived from an EMBL/GenBank/DDBJ whole genome shotgun (WGS) entry which is preliminary data.</text>
</comment>
<organism evidence="1 2">
    <name type="scientific">Rhabdonatronobacter sediminivivens</name>
    <dbReference type="NCBI Taxonomy" id="2743469"/>
    <lineage>
        <taxon>Bacteria</taxon>
        <taxon>Pseudomonadati</taxon>
        <taxon>Pseudomonadota</taxon>
        <taxon>Alphaproteobacteria</taxon>
        <taxon>Rhodobacterales</taxon>
        <taxon>Paracoccaceae</taxon>
        <taxon>Rhabdonatronobacter</taxon>
    </lineage>
</organism>
<keyword evidence="2" id="KW-1185">Reference proteome</keyword>
<accession>A0A7Z0HYH6</accession>
<dbReference type="EMBL" id="JACBXS010000009">
    <property type="protein sequence ID" value="NYS24598.1"/>
    <property type="molecule type" value="Genomic_DNA"/>
</dbReference>
<proteinExistence type="predicted"/>
<evidence type="ECO:0000313" key="2">
    <source>
        <dbReference type="Proteomes" id="UP000529417"/>
    </source>
</evidence>
<reference evidence="1 2" key="1">
    <citation type="journal article" date="2000" name="Arch. Microbiol.">
        <title>Rhodobaca bogoriensis gen. nov. and sp. nov., an alkaliphilic purple nonsulfur bacterium from African Rift Valley soda lakes.</title>
        <authorList>
            <person name="Milford A.D."/>
            <person name="Achenbach L.A."/>
            <person name="Jung D.O."/>
            <person name="Madigan M.T."/>
        </authorList>
    </citation>
    <scope>NUCLEOTIDE SEQUENCE [LARGE SCALE GENOMIC DNA]</scope>
    <source>
        <strain evidence="1 2">2376</strain>
    </source>
</reference>